<protein>
    <submittedName>
        <fullName evidence="2">ScyD/ScyE family protein</fullName>
    </submittedName>
</protein>
<name>A0ABU0ZEJ3_9ACTN</name>
<dbReference type="Proteomes" id="UP001230908">
    <property type="component" value="Unassembled WGS sequence"/>
</dbReference>
<dbReference type="Gene3D" id="2.120.10.30">
    <property type="entry name" value="TolB, C-terminal domain"/>
    <property type="match status" value="1"/>
</dbReference>
<comment type="caution">
    <text evidence="2">The sequence shown here is derived from an EMBL/GenBank/DDBJ whole genome shotgun (WGS) entry which is preliminary data.</text>
</comment>
<dbReference type="InterPro" id="IPR011042">
    <property type="entry name" value="6-blade_b-propeller_TolB-like"/>
</dbReference>
<dbReference type="InterPro" id="IPR048031">
    <property type="entry name" value="ScyD/ScyE-like"/>
</dbReference>
<keyword evidence="1" id="KW-0732">Signal</keyword>
<feature type="chain" id="PRO_5045684897" evidence="1">
    <location>
        <begin position="24"/>
        <end position="380"/>
    </location>
</feature>
<evidence type="ECO:0000313" key="3">
    <source>
        <dbReference type="Proteomes" id="UP001230908"/>
    </source>
</evidence>
<sequence length="380" mass="38548">MKLGHVFAAAAVAAALVLTGAPAAIGAERKPSVSVIASGLDNPRGIAVGKGGWLYVAEAGRGGDGPCIDGPEGDRQCLGDSAALTAVPPRLDRYAKPHRVITGLPSLANEDGGSAIGLHDISPAGTGLVATIGGAFNLETRELLGAGGRLMGHVVALRPGVRAGAVKPIADLNAYEARKNPDQGDPGSAVDSNPYGILATPFGAFATDAGGNDLLRVGKRGKVSTVATFPARLVTAPPIPDLPPQIPMQAVPTSVTWGPDGALYVGELTGFPFQKGAARVWRIVPGKAPTVYATGFTNIVDLAFDRRGRLLVLQISKEGLLAGDPNGALIRVDKRGGERTELAAGRLTAPGGVVVGGDGAIYVTNKSIVAGGGEVLRIRA</sequence>
<reference evidence="2 3" key="1">
    <citation type="submission" date="2023-08" db="EMBL/GenBank/DDBJ databases">
        <title>Phytohabitans sansha sp. nov., isolated from marine sediment.</title>
        <authorList>
            <person name="Zhao Y."/>
            <person name="Yi K."/>
        </authorList>
    </citation>
    <scope>NUCLEOTIDE SEQUENCE [LARGE SCALE GENOMIC DNA]</scope>
    <source>
        <strain evidence="2 3">ZYX-F-186</strain>
    </source>
</reference>
<feature type="signal peptide" evidence="1">
    <location>
        <begin position="1"/>
        <end position="23"/>
    </location>
</feature>
<accession>A0ABU0ZEJ3</accession>
<dbReference type="SUPFAM" id="SSF101898">
    <property type="entry name" value="NHL repeat"/>
    <property type="match status" value="1"/>
</dbReference>
<evidence type="ECO:0000256" key="1">
    <source>
        <dbReference type="SAM" id="SignalP"/>
    </source>
</evidence>
<keyword evidence="3" id="KW-1185">Reference proteome</keyword>
<dbReference type="EMBL" id="JAVHUY010000010">
    <property type="protein sequence ID" value="MDQ7905457.1"/>
    <property type="molecule type" value="Genomic_DNA"/>
</dbReference>
<organism evidence="2 3">
    <name type="scientific">Phytohabitans maris</name>
    <dbReference type="NCBI Taxonomy" id="3071409"/>
    <lineage>
        <taxon>Bacteria</taxon>
        <taxon>Bacillati</taxon>
        <taxon>Actinomycetota</taxon>
        <taxon>Actinomycetes</taxon>
        <taxon>Micromonosporales</taxon>
        <taxon>Micromonosporaceae</taxon>
    </lineage>
</organism>
<dbReference type="NCBIfam" id="NF033206">
    <property type="entry name" value="ScyE_fam"/>
    <property type="match status" value="1"/>
</dbReference>
<dbReference type="RefSeq" id="WP_308712727.1">
    <property type="nucleotide sequence ID" value="NZ_JAVHUY010000010.1"/>
</dbReference>
<evidence type="ECO:0000313" key="2">
    <source>
        <dbReference type="EMBL" id="MDQ7905457.1"/>
    </source>
</evidence>
<gene>
    <name evidence="2" type="ORF">RB614_13065</name>
</gene>
<proteinExistence type="predicted"/>